<evidence type="ECO:0000313" key="1">
    <source>
        <dbReference type="EMBL" id="BBN99468.1"/>
    </source>
</evidence>
<dbReference type="AlphaFoldDB" id="A0A5K7X3F7"/>
<gene>
    <name evidence="1" type="ORF">St703_21730</name>
</gene>
<dbReference type="EMBL" id="AP021853">
    <property type="protein sequence ID" value="BBN99468.1"/>
    <property type="molecule type" value="Genomic_DNA"/>
</dbReference>
<dbReference type="Proteomes" id="UP000326951">
    <property type="component" value="Chromosome"/>
</dbReference>
<evidence type="ECO:0000313" key="2">
    <source>
        <dbReference type="Proteomes" id="UP000326951"/>
    </source>
</evidence>
<proteinExistence type="predicted"/>
<name>A0A5K7X3F7_9BACL</name>
<protein>
    <submittedName>
        <fullName evidence="1">Uncharacterized protein</fullName>
    </submittedName>
</protein>
<accession>A0A5K7X3F7</accession>
<organism evidence="1 2">
    <name type="scientific">Sporolactobacillus terrae</name>
    <dbReference type="NCBI Taxonomy" id="269673"/>
    <lineage>
        <taxon>Bacteria</taxon>
        <taxon>Bacillati</taxon>
        <taxon>Bacillota</taxon>
        <taxon>Bacilli</taxon>
        <taxon>Bacillales</taxon>
        <taxon>Sporolactobacillaceae</taxon>
        <taxon>Sporolactobacillus</taxon>
    </lineage>
</organism>
<sequence length="61" mass="6757">MGVRCGKRFIVAGIQARRMEELEIRVSVQWRARGGQGSEFRGRSVLANVPTGLICARIVVD</sequence>
<reference evidence="1 2" key="1">
    <citation type="submission" date="2019-09" db="EMBL/GenBank/DDBJ databases">
        <title>Complete genome sequence of Sporolactobacillus terrae 70-3.</title>
        <authorList>
            <person name="Tanaka N."/>
            <person name="Shiwa Y."/>
            <person name="Fujita N."/>
            <person name="Tanasupawat S."/>
        </authorList>
    </citation>
    <scope>NUCLEOTIDE SEQUENCE [LARGE SCALE GENOMIC DNA]</scope>
    <source>
        <strain evidence="1 2">70-3</strain>
    </source>
</reference>